<feature type="active site" evidence="4">
    <location>
        <position position="10"/>
    </location>
</feature>
<comment type="catalytic activity">
    <reaction evidence="3">
        <text>[protein]-L-glutamate 5-O-methyl ester + H2O = L-glutamyl-[protein] + methanol + H(+)</text>
        <dbReference type="Rhea" id="RHEA:23236"/>
        <dbReference type="Rhea" id="RHEA-COMP:10208"/>
        <dbReference type="Rhea" id="RHEA-COMP:10311"/>
        <dbReference type="ChEBI" id="CHEBI:15377"/>
        <dbReference type="ChEBI" id="CHEBI:15378"/>
        <dbReference type="ChEBI" id="CHEBI:17790"/>
        <dbReference type="ChEBI" id="CHEBI:29973"/>
        <dbReference type="ChEBI" id="CHEBI:82795"/>
        <dbReference type="EC" id="3.1.1.61"/>
    </reaction>
</comment>
<reference evidence="6 7" key="1">
    <citation type="submission" date="2016-11" db="EMBL/GenBank/DDBJ databases">
        <authorList>
            <person name="Jaros S."/>
            <person name="Januszkiewicz K."/>
            <person name="Wedrychowicz H."/>
        </authorList>
    </citation>
    <scope>NUCLEOTIDE SEQUENCE [LARGE SCALE GENOMIC DNA]</scope>
    <source>
        <strain evidence="6 7">DSM 27063</strain>
    </source>
</reference>
<evidence type="ECO:0000256" key="3">
    <source>
        <dbReference type="ARBA" id="ARBA00048267"/>
    </source>
</evidence>
<dbReference type="GO" id="GO:0000156">
    <property type="term" value="F:phosphorelay response regulator activity"/>
    <property type="evidence" value="ECO:0007669"/>
    <property type="project" value="InterPro"/>
</dbReference>
<dbReference type="GO" id="GO:0005737">
    <property type="term" value="C:cytoplasm"/>
    <property type="evidence" value="ECO:0007669"/>
    <property type="project" value="InterPro"/>
</dbReference>
<dbReference type="PROSITE" id="PS50122">
    <property type="entry name" value="CHEB"/>
    <property type="match status" value="1"/>
</dbReference>
<dbReference type="OrthoDB" id="1524092at2"/>
<dbReference type="STRING" id="1168035.SAMN05444280_103127"/>
<accession>A0A1M6C3Q0</accession>
<dbReference type="PANTHER" id="PTHR42872:SF3">
    <property type="entry name" value="PROTEIN-GLUTAMATE METHYLESTERASE_PROTEIN-GLUTAMINE GLUTAMINASE 1"/>
    <property type="match status" value="1"/>
</dbReference>
<evidence type="ECO:0000256" key="1">
    <source>
        <dbReference type="ARBA" id="ARBA00022801"/>
    </source>
</evidence>
<dbReference type="EC" id="3.1.1.61" evidence="2"/>
<dbReference type="Proteomes" id="UP000184050">
    <property type="component" value="Unassembled WGS sequence"/>
</dbReference>
<evidence type="ECO:0000313" key="6">
    <source>
        <dbReference type="EMBL" id="SHI55650.1"/>
    </source>
</evidence>
<feature type="active site" evidence="4">
    <location>
        <position position="37"/>
    </location>
</feature>
<gene>
    <name evidence="6" type="ORF">SAMN05444280_103127</name>
</gene>
<evidence type="ECO:0000313" key="7">
    <source>
        <dbReference type="Proteomes" id="UP000184050"/>
    </source>
</evidence>
<feature type="domain" description="CheB-type methylesterase" evidence="5">
    <location>
        <begin position="1"/>
        <end position="187"/>
    </location>
</feature>
<dbReference type="GO" id="GO:0006935">
    <property type="term" value="P:chemotaxis"/>
    <property type="evidence" value="ECO:0007669"/>
    <property type="project" value="UniProtKB-UniRule"/>
</dbReference>
<dbReference type="GO" id="GO:0008984">
    <property type="term" value="F:protein-glutamate methylesterase activity"/>
    <property type="evidence" value="ECO:0007669"/>
    <property type="project" value="UniProtKB-EC"/>
</dbReference>
<evidence type="ECO:0000256" key="2">
    <source>
        <dbReference type="ARBA" id="ARBA00039140"/>
    </source>
</evidence>
<dbReference type="PANTHER" id="PTHR42872">
    <property type="entry name" value="PROTEIN-GLUTAMATE METHYLESTERASE/PROTEIN-GLUTAMINE GLUTAMINASE"/>
    <property type="match status" value="1"/>
</dbReference>
<evidence type="ECO:0000256" key="4">
    <source>
        <dbReference type="PROSITE-ProRule" id="PRU00050"/>
    </source>
</evidence>
<proteinExistence type="predicted"/>
<dbReference type="RefSeq" id="WP_073165334.1">
    <property type="nucleotide sequence ID" value="NZ_FQZE01000003.1"/>
</dbReference>
<dbReference type="EMBL" id="FQZE01000003">
    <property type="protein sequence ID" value="SHI55650.1"/>
    <property type="molecule type" value="Genomic_DNA"/>
</dbReference>
<keyword evidence="4" id="KW-0145">Chemotaxis</keyword>
<dbReference type="AlphaFoldDB" id="A0A1M6C3Q0"/>
<name>A0A1M6C3Q0_9BACT</name>
<keyword evidence="7" id="KW-1185">Reference proteome</keyword>
<dbReference type="Pfam" id="PF01339">
    <property type="entry name" value="CheB_methylest"/>
    <property type="match status" value="1"/>
</dbReference>
<dbReference type="SUPFAM" id="SSF52738">
    <property type="entry name" value="Methylesterase CheB, C-terminal domain"/>
    <property type="match status" value="1"/>
</dbReference>
<protein>
    <recommendedName>
        <fullName evidence="2">protein-glutamate methylesterase</fullName>
        <ecNumber evidence="2">3.1.1.61</ecNumber>
    </recommendedName>
</protein>
<keyword evidence="1 4" id="KW-0378">Hydrolase</keyword>
<sequence length="187" mass="20518">MTKAIVLGASFGGMEAIKNLLFMLPAQCTIPIVAVLHIGNNTIDTYLSMLNKNSHYNVKEAEEKESIKPGNFYFAPPNYHVLIEDNFTISLSTDEKVNFSRPSIDVLFETAAWSLHNELIGVLLTGSNNDGANGLKTIRELGGTTIVENPETAFAKTMPETAVKISHPHFILDLKEIAGKITELTNE</sequence>
<dbReference type="InterPro" id="IPR035909">
    <property type="entry name" value="CheB_C"/>
</dbReference>
<evidence type="ECO:0000259" key="5">
    <source>
        <dbReference type="PROSITE" id="PS50122"/>
    </source>
</evidence>
<dbReference type="InterPro" id="IPR000673">
    <property type="entry name" value="Sig_transdc_resp-reg_Me-estase"/>
</dbReference>
<dbReference type="CDD" id="cd16433">
    <property type="entry name" value="CheB"/>
    <property type="match status" value="1"/>
</dbReference>
<organism evidence="6 7">
    <name type="scientific">Tangfeifania diversioriginum</name>
    <dbReference type="NCBI Taxonomy" id="1168035"/>
    <lineage>
        <taxon>Bacteria</taxon>
        <taxon>Pseudomonadati</taxon>
        <taxon>Bacteroidota</taxon>
        <taxon>Bacteroidia</taxon>
        <taxon>Marinilabiliales</taxon>
        <taxon>Prolixibacteraceae</taxon>
        <taxon>Tangfeifania</taxon>
    </lineage>
</organism>
<feature type="active site" evidence="4">
    <location>
        <position position="130"/>
    </location>
</feature>
<dbReference type="Gene3D" id="3.40.50.180">
    <property type="entry name" value="Methylesterase CheB, C-terminal domain"/>
    <property type="match status" value="1"/>
</dbReference>